<gene>
    <name evidence="2" type="ORF">WJX84_004992</name>
</gene>
<evidence type="ECO:0000313" key="3">
    <source>
        <dbReference type="Proteomes" id="UP001485043"/>
    </source>
</evidence>
<proteinExistence type="predicted"/>
<feature type="compositionally biased region" description="Polar residues" evidence="1">
    <location>
        <begin position="20"/>
        <end position="31"/>
    </location>
</feature>
<feature type="region of interest" description="Disordered" evidence="1">
    <location>
        <begin position="1"/>
        <end position="48"/>
    </location>
</feature>
<name>A0AAW1SBS6_9CHLO</name>
<evidence type="ECO:0000256" key="1">
    <source>
        <dbReference type="SAM" id="MobiDB-lite"/>
    </source>
</evidence>
<dbReference type="AlphaFoldDB" id="A0AAW1SBS6"/>
<keyword evidence="3" id="KW-1185">Reference proteome</keyword>
<accession>A0AAW1SBS6</accession>
<sequence length="176" mass="19949">MSRVSQGLQRLHRKSENRTPSESPSQRQEPTPAQAKSQASSRAAATDEFSLADNERWCQRLQEAEYDELVAQQKCDKQNWEYLEYLQLDLTEAAAYHDLALATTSHTESSEYSQTMAKLIRTAIRKKLGTVHHDKEELLKTKGCLPSELIRNKALTVILTSYPTEGFVPVESSYTS</sequence>
<evidence type="ECO:0000313" key="2">
    <source>
        <dbReference type="EMBL" id="KAK9843556.1"/>
    </source>
</evidence>
<dbReference type="EMBL" id="JALJOV010001692">
    <property type="protein sequence ID" value="KAK9843556.1"/>
    <property type="molecule type" value="Genomic_DNA"/>
</dbReference>
<organism evidence="2 3">
    <name type="scientific">Apatococcus fuscideae</name>
    <dbReference type="NCBI Taxonomy" id="2026836"/>
    <lineage>
        <taxon>Eukaryota</taxon>
        <taxon>Viridiplantae</taxon>
        <taxon>Chlorophyta</taxon>
        <taxon>core chlorophytes</taxon>
        <taxon>Trebouxiophyceae</taxon>
        <taxon>Chlorellales</taxon>
        <taxon>Chlorellaceae</taxon>
        <taxon>Apatococcus</taxon>
    </lineage>
</organism>
<dbReference type="Proteomes" id="UP001485043">
    <property type="component" value="Unassembled WGS sequence"/>
</dbReference>
<feature type="compositionally biased region" description="Low complexity" evidence="1">
    <location>
        <begin position="33"/>
        <end position="44"/>
    </location>
</feature>
<protein>
    <submittedName>
        <fullName evidence="2">Uncharacterized protein</fullName>
    </submittedName>
</protein>
<comment type="caution">
    <text evidence="2">The sequence shown here is derived from an EMBL/GenBank/DDBJ whole genome shotgun (WGS) entry which is preliminary data.</text>
</comment>
<reference evidence="2 3" key="1">
    <citation type="journal article" date="2024" name="Nat. Commun.">
        <title>Phylogenomics reveals the evolutionary origins of lichenization in chlorophyte algae.</title>
        <authorList>
            <person name="Puginier C."/>
            <person name="Libourel C."/>
            <person name="Otte J."/>
            <person name="Skaloud P."/>
            <person name="Haon M."/>
            <person name="Grisel S."/>
            <person name="Petersen M."/>
            <person name="Berrin J.G."/>
            <person name="Delaux P.M."/>
            <person name="Dal Grande F."/>
            <person name="Keller J."/>
        </authorList>
    </citation>
    <scope>NUCLEOTIDE SEQUENCE [LARGE SCALE GENOMIC DNA]</scope>
    <source>
        <strain evidence="2 3">SAG 2523</strain>
    </source>
</reference>